<keyword evidence="3" id="KW-1185">Reference proteome</keyword>
<dbReference type="OrthoDB" id="9760715at2"/>
<sequence>MTVFLNEVGASRIRLDISSKPTLITDSSFREALMAFMIIDQDTSSITIDTSPDIIEAITFLTESFDAANIPYTLSSTLETIAQSKHHERQIIKSITAPECPDQLELPEQIPGLLKGVALLPHQSRGLKKTIFVQNMAEFSVQGAGKTLITLAAFRVWQHQGVIVKMIVIGPTSSRKPWEDEIHRWLNHTEVLRWSGSALHRTRLVSLFGRTEIILCTYETAIRDVEMLSNLLKTYPTLVVLDESHYIKNFDGGARAEMATKLAPLAKRRMILTGTPAPHSLLDLWNQFAFLWPTQVNELLGTRVTFQTRIEQGHDSPGALGRRLQPFFHRTTQAELQLPAPQSHFVKISSEKVPQNQTRILRLLEARLKSEIRKMEEVRSNQELVMRWRKARIIRLLQAASNPGLLTTTLSWLGNDLCDFETGDLSSEIEKFARGELLSGKISWTVEKAKEIIAEGKKVVIWTWWVENLQLLVNLFSGYSPLVVYGDIKPFQEDWDDKEEISREKNISEFLNDPNRMLLLANPAACAESISLHRECHDAIYLDRTYNCGQFLQSMNRIHRVGLPPNAITRYWIPYLDCAIERSVNQRLTKRQETLYQFLNDSTAILGFDEDDQAEIADTNDEIGSAFLSLTTELQNSPPT</sequence>
<evidence type="ECO:0000313" key="2">
    <source>
        <dbReference type="EMBL" id="PPD58432.1"/>
    </source>
</evidence>
<feature type="domain" description="Helicase ATP-binding" evidence="1">
    <location>
        <begin position="110"/>
        <end position="294"/>
    </location>
</feature>
<dbReference type="SMART" id="SM00487">
    <property type="entry name" value="DEXDc"/>
    <property type="match status" value="1"/>
</dbReference>
<dbReference type="InterPro" id="IPR038718">
    <property type="entry name" value="SNF2-like_sf"/>
</dbReference>
<gene>
    <name evidence="2" type="ORF">JP09_004110</name>
</gene>
<dbReference type="InterPro" id="IPR027417">
    <property type="entry name" value="P-loop_NTPase"/>
</dbReference>
<dbReference type="SUPFAM" id="SSF52540">
    <property type="entry name" value="P-loop containing nucleoside triphosphate hydrolases"/>
    <property type="match status" value="2"/>
</dbReference>
<protein>
    <recommendedName>
        <fullName evidence="1">Helicase ATP-binding domain-containing protein</fullName>
    </recommendedName>
</protein>
<dbReference type="Proteomes" id="UP000235653">
    <property type="component" value="Unassembled WGS sequence"/>
</dbReference>
<dbReference type="EMBL" id="JQAN02000007">
    <property type="protein sequence ID" value="PPD58432.1"/>
    <property type="molecule type" value="Genomic_DNA"/>
</dbReference>
<reference evidence="2 3" key="1">
    <citation type="journal article" date="2017" name="ISME J.">
        <title>Grape pomace compost harbors organohalide-respiring Dehalogenimonas species with novel reductive dehalogenase genes.</title>
        <authorList>
            <person name="Yang Y."/>
            <person name="Higgins S.A."/>
            <person name="Yan J."/>
            <person name="Simsir B."/>
            <person name="Chourey K."/>
            <person name="Iyer R."/>
            <person name="Hettich R.L."/>
            <person name="Baldwin B."/>
            <person name="Ogles D.M."/>
            <person name="Loffler F.E."/>
        </authorList>
    </citation>
    <scope>NUCLEOTIDE SEQUENCE [LARGE SCALE GENOMIC DNA]</scope>
    <source>
        <strain evidence="2 3">GP</strain>
    </source>
</reference>
<dbReference type="InterPro" id="IPR014001">
    <property type="entry name" value="Helicase_ATP-bd"/>
</dbReference>
<evidence type="ECO:0000313" key="3">
    <source>
        <dbReference type="Proteomes" id="UP000235653"/>
    </source>
</evidence>
<comment type="caution">
    <text evidence="2">The sequence shown here is derived from an EMBL/GenBank/DDBJ whole genome shotgun (WGS) entry which is preliminary data.</text>
</comment>
<dbReference type="PANTHER" id="PTHR10799">
    <property type="entry name" value="SNF2/RAD54 HELICASE FAMILY"/>
    <property type="match status" value="1"/>
</dbReference>
<dbReference type="Pfam" id="PF00176">
    <property type="entry name" value="SNF2-rel_dom"/>
    <property type="match status" value="1"/>
</dbReference>
<dbReference type="GO" id="GO:0005524">
    <property type="term" value="F:ATP binding"/>
    <property type="evidence" value="ECO:0007669"/>
    <property type="project" value="InterPro"/>
</dbReference>
<dbReference type="InterPro" id="IPR000330">
    <property type="entry name" value="SNF2_N"/>
</dbReference>
<organism evidence="2 3">
    <name type="scientific">Dehalogenimonas etheniformans</name>
    <dbReference type="NCBI Taxonomy" id="1536648"/>
    <lineage>
        <taxon>Bacteria</taxon>
        <taxon>Bacillati</taxon>
        <taxon>Chloroflexota</taxon>
        <taxon>Dehalococcoidia</taxon>
        <taxon>Dehalococcoidales</taxon>
        <taxon>Dehalococcoidaceae</taxon>
        <taxon>Dehalogenimonas</taxon>
    </lineage>
</organism>
<dbReference type="Gene3D" id="3.40.50.300">
    <property type="entry name" value="P-loop containing nucleotide triphosphate hydrolases"/>
    <property type="match status" value="1"/>
</dbReference>
<name>A0A2P5P803_9CHLR</name>
<dbReference type="AlphaFoldDB" id="A0A2P5P803"/>
<evidence type="ECO:0000259" key="1">
    <source>
        <dbReference type="PROSITE" id="PS51192"/>
    </source>
</evidence>
<dbReference type="PROSITE" id="PS51192">
    <property type="entry name" value="HELICASE_ATP_BIND_1"/>
    <property type="match status" value="1"/>
</dbReference>
<proteinExistence type="predicted"/>
<dbReference type="Gene3D" id="3.40.50.10810">
    <property type="entry name" value="Tandem AAA-ATPase domain"/>
    <property type="match status" value="1"/>
</dbReference>
<dbReference type="RefSeq" id="WP_102331839.1">
    <property type="nucleotide sequence ID" value="NZ_CP058566.2"/>
</dbReference>
<accession>A0A2P5P803</accession>